<dbReference type="EMBL" id="CAJHJT010000034">
    <property type="protein sequence ID" value="CAD7004023.1"/>
    <property type="molecule type" value="Genomic_DNA"/>
</dbReference>
<protein>
    <submittedName>
        <fullName evidence="1">(Mediterranean fruit fly) hypothetical protein</fullName>
    </submittedName>
</protein>
<comment type="caution">
    <text evidence="1">The sequence shown here is derived from an EMBL/GenBank/DDBJ whole genome shotgun (WGS) entry which is preliminary data.</text>
</comment>
<organism evidence="1 2">
    <name type="scientific">Ceratitis capitata</name>
    <name type="common">Mediterranean fruit fly</name>
    <name type="synonym">Tephritis capitata</name>
    <dbReference type="NCBI Taxonomy" id="7213"/>
    <lineage>
        <taxon>Eukaryota</taxon>
        <taxon>Metazoa</taxon>
        <taxon>Ecdysozoa</taxon>
        <taxon>Arthropoda</taxon>
        <taxon>Hexapoda</taxon>
        <taxon>Insecta</taxon>
        <taxon>Pterygota</taxon>
        <taxon>Neoptera</taxon>
        <taxon>Endopterygota</taxon>
        <taxon>Diptera</taxon>
        <taxon>Brachycera</taxon>
        <taxon>Muscomorpha</taxon>
        <taxon>Tephritoidea</taxon>
        <taxon>Tephritidae</taxon>
        <taxon>Ceratitis</taxon>
        <taxon>Ceratitis</taxon>
    </lineage>
</organism>
<sequence>MFTSAVLCAKYGKPAEISSKNALEKKNQSVCSLALKRCSGTIKCKINVTRNAMHVCASKVEFGKRMQAKCKLLLQILLTVIVSKAFCSYLRVDVLTHIHIEMQAHASIPVSGLKSKVFADWESKILIP</sequence>
<proteinExistence type="predicted"/>
<name>A0A811V3G2_CERCA</name>
<keyword evidence="2" id="KW-1185">Reference proteome</keyword>
<reference evidence="1" key="1">
    <citation type="submission" date="2020-11" db="EMBL/GenBank/DDBJ databases">
        <authorList>
            <person name="Whitehead M."/>
        </authorList>
    </citation>
    <scope>NUCLEOTIDE SEQUENCE</scope>
    <source>
        <strain evidence="1">EGII</strain>
    </source>
</reference>
<gene>
    <name evidence="1" type="ORF">CCAP1982_LOCUS12447</name>
</gene>
<accession>A0A811V3G2</accession>
<dbReference type="Proteomes" id="UP000606786">
    <property type="component" value="Unassembled WGS sequence"/>
</dbReference>
<evidence type="ECO:0000313" key="1">
    <source>
        <dbReference type="EMBL" id="CAD7004023.1"/>
    </source>
</evidence>
<dbReference type="AlphaFoldDB" id="A0A811V3G2"/>
<evidence type="ECO:0000313" key="2">
    <source>
        <dbReference type="Proteomes" id="UP000606786"/>
    </source>
</evidence>